<accession>A0ABV9BV30</accession>
<evidence type="ECO:0000313" key="1">
    <source>
        <dbReference type="EMBL" id="MFC4517908.1"/>
    </source>
</evidence>
<sequence length="58" mass="6235">MRHQFADAVASAPDDETVKHLVGLWGGIAVFEKNPAVHAAFDKTEADTLPVVPHEVAQ</sequence>
<gene>
    <name evidence="1" type="ORF">ACFPEN_34115</name>
</gene>
<keyword evidence="2" id="KW-1185">Reference proteome</keyword>
<evidence type="ECO:0000313" key="2">
    <source>
        <dbReference type="Proteomes" id="UP001595990"/>
    </source>
</evidence>
<dbReference type="Proteomes" id="UP001595990">
    <property type="component" value="Unassembled WGS sequence"/>
</dbReference>
<protein>
    <submittedName>
        <fullName evidence="1">Uncharacterized protein</fullName>
    </submittedName>
</protein>
<comment type="caution">
    <text evidence="1">The sequence shown here is derived from an EMBL/GenBank/DDBJ whole genome shotgun (WGS) entry which is preliminary data.</text>
</comment>
<reference evidence="2" key="1">
    <citation type="journal article" date="2019" name="Int. J. Syst. Evol. Microbiol.">
        <title>The Global Catalogue of Microorganisms (GCM) 10K type strain sequencing project: providing services to taxonomists for standard genome sequencing and annotation.</title>
        <authorList>
            <consortium name="The Broad Institute Genomics Platform"/>
            <consortium name="The Broad Institute Genome Sequencing Center for Infectious Disease"/>
            <person name="Wu L."/>
            <person name="Ma J."/>
        </authorList>
    </citation>
    <scope>NUCLEOTIDE SEQUENCE [LARGE SCALE GENOMIC DNA]</scope>
    <source>
        <strain evidence="2">CECT 8064</strain>
    </source>
</reference>
<organism evidence="1 2">
    <name type="scientific">Streptomyces ehimensis</name>
    <dbReference type="NCBI Taxonomy" id="68195"/>
    <lineage>
        <taxon>Bacteria</taxon>
        <taxon>Bacillati</taxon>
        <taxon>Actinomycetota</taxon>
        <taxon>Actinomycetes</taxon>
        <taxon>Kitasatosporales</taxon>
        <taxon>Streptomycetaceae</taxon>
        <taxon>Streptomyces</taxon>
    </lineage>
</organism>
<proteinExistence type="predicted"/>
<dbReference type="EMBL" id="JBHSFS010000028">
    <property type="protein sequence ID" value="MFC4517908.1"/>
    <property type="molecule type" value="Genomic_DNA"/>
</dbReference>
<name>A0ABV9BV30_9ACTN</name>
<dbReference type="RefSeq" id="WP_417924315.1">
    <property type="nucleotide sequence ID" value="NZ_JBHSFS010000028.1"/>
</dbReference>